<dbReference type="Pfam" id="PF00535">
    <property type="entry name" value="Glycos_transf_2"/>
    <property type="match status" value="1"/>
</dbReference>
<dbReference type="EMBL" id="CP036170">
    <property type="protein sequence ID" value="QBF76211.1"/>
    <property type="molecule type" value="Genomic_DNA"/>
</dbReference>
<dbReference type="RefSeq" id="WP_004605478.1">
    <property type="nucleotide sequence ID" value="NZ_CP036170.1"/>
</dbReference>
<gene>
    <name evidence="1" type="primary">hyaD</name>
    <name evidence="1" type="ORF">HDCHBGLK_03628</name>
</gene>
<proteinExistence type="predicted"/>
<dbReference type="AlphaFoldDB" id="B0NG36"/>
<accession>B0NG36</accession>
<dbReference type="CDD" id="cd04184">
    <property type="entry name" value="GT2_RfbC_Mx_like"/>
    <property type="match status" value="1"/>
</dbReference>
<organism evidence="1 2">
    <name type="scientific">Clostridium scindens (strain ATCC 35704 / DSM 5676 / VPI 13733 / 19)</name>
    <dbReference type="NCBI Taxonomy" id="411468"/>
    <lineage>
        <taxon>Bacteria</taxon>
        <taxon>Bacillati</taxon>
        <taxon>Bacillota</taxon>
        <taxon>Clostridia</taxon>
        <taxon>Lachnospirales</taxon>
        <taxon>Lachnospiraceae</taxon>
    </lineage>
</organism>
<dbReference type="InterPro" id="IPR050834">
    <property type="entry name" value="Glycosyltransf_2"/>
</dbReference>
<dbReference type="eggNOG" id="COG1216">
    <property type="taxonomic scope" value="Bacteria"/>
</dbReference>
<dbReference type="EC" id="2.4.1.212" evidence="1"/>
<dbReference type="eggNOG" id="COG1215">
    <property type="taxonomic scope" value="Bacteria"/>
</dbReference>
<dbReference type="HOGENOM" id="CLU_005003_2_2_9"/>
<keyword evidence="2" id="KW-1185">Reference proteome</keyword>
<dbReference type="SUPFAM" id="SSF53448">
    <property type="entry name" value="Nucleotide-diphospho-sugar transferases"/>
    <property type="match status" value="2"/>
</dbReference>
<reference evidence="1 2" key="1">
    <citation type="journal article" date="2019" name="Appl. Environ. Microbiol.">
        <title>Clostridium scindens ATCC 35704: integration of nutritional requirements, the complete genome sequence, and global transcriptional responses to bile acids.</title>
        <authorList>
            <person name="Devendran S."/>
            <person name="Shrestha R."/>
            <person name="Alves J.M.P."/>
            <person name="Wolf P.G."/>
            <person name="Ly L."/>
            <person name="Hernandez A.G."/>
            <person name="Mendez-Garcia C."/>
            <person name="Inboden A."/>
            <person name="Wiley J."/>
            <person name="Paul O."/>
            <person name="Allen A."/>
            <person name="Springer E."/>
            <person name="Wright C.L."/>
            <person name="Fields C.J."/>
            <person name="Daniel S.L."/>
            <person name="Ridlon J.M."/>
        </authorList>
    </citation>
    <scope>NUCLEOTIDE SEQUENCE [LARGE SCALE GENOMIC DNA]</scope>
    <source>
        <strain evidence="1 2">ATCC 35704</strain>
    </source>
</reference>
<sequence>MNFLRKVFKFYSQYGLKLMLFKLFRKYPEKSIDYEKWREKHKLDQKEYDKLVNSVFSYRPKVSIIVPTYHTPEKFLREMIESVSRQTYSNWELCIADGSEDDKVANVVSSYVTDARIKFKKLEINGGISDNTNAAIEMSTGEYIALLDHDDFLESVALFEIVKAINVNKSEVIYTDEDKVSWEGSRFFDPHFKPDFNLELLRQNNYICHFFIVSRRILNIVKGFRKEFDGAQDYDFIFRCIESANSVEHVPIPLYHWRTHKDSTASNPESKAYAYISGKKAIEAHLYRCQEKAVVKSTMHYGFYHTQYKLVAFDKVVIVVIKNNSKSKQLQKCIKAIKNTCQYPNYSIIVVNRLDEMLQRKIDGEYIVLIDSSVKIVSEKWLESMLAVCQRNNVGAVGAKLFKNNETIYHAGIVLGMDKYAFFGFPRERYGYFHQEELRQEVCAVTKDFMMLPTSIFNLLDYIYLENEIALCKLIRGLGKKIIFEPKVCAYTCKSDINLLNWNCEKDDYYNINLSLQAPGYNLDEV</sequence>
<dbReference type="STRING" id="411468.CLOSCI_02439"/>
<keyword evidence="1" id="KW-0328">Glycosyltransferase</keyword>
<dbReference type="InterPro" id="IPR001173">
    <property type="entry name" value="Glyco_trans_2-like"/>
</dbReference>
<dbReference type="PANTHER" id="PTHR43685:SF2">
    <property type="entry name" value="GLYCOSYLTRANSFERASE 2-LIKE DOMAIN-CONTAINING PROTEIN"/>
    <property type="match status" value="1"/>
</dbReference>
<name>B0NG36_CLOS5</name>
<evidence type="ECO:0000313" key="1">
    <source>
        <dbReference type="EMBL" id="QBF76211.1"/>
    </source>
</evidence>
<keyword evidence="1" id="KW-0808">Transferase</keyword>
<dbReference type="InterPro" id="IPR029044">
    <property type="entry name" value="Nucleotide-diphossugar_trans"/>
</dbReference>
<protein>
    <submittedName>
        <fullName evidence="1">Hyaluronan synthase</fullName>
        <ecNumber evidence="1">2.4.1.212</ecNumber>
    </submittedName>
</protein>
<dbReference type="KEGG" id="csci:HDCHBGLK_03628"/>
<dbReference type="Proteomes" id="UP000289664">
    <property type="component" value="Chromosome"/>
</dbReference>
<dbReference type="Gene3D" id="3.90.550.10">
    <property type="entry name" value="Spore Coat Polysaccharide Biosynthesis Protein SpsA, Chain A"/>
    <property type="match status" value="2"/>
</dbReference>
<dbReference type="GO" id="GO:0050501">
    <property type="term" value="F:hyaluronan synthase activity"/>
    <property type="evidence" value="ECO:0007669"/>
    <property type="project" value="UniProtKB-EC"/>
</dbReference>
<dbReference type="GeneID" id="62697801"/>
<dbReference type="PANTHER" id="PTHR43685">
    <property type="entry name" value="GLYCOSYLTRANSFERASE"/>
    <property type="match status" value="1"/>
</dbReference>
<dbReference type="OrthoDB" id="9179784at2"/>
<dbReference type="CAZy" id="GT2">
    <property type="family name" value="Glycosyltransferase Family 2"/>
</dbReference>
<evidence type="ECO:0000313" key="2">
    <source>
        <dbReference type="Proteomes" id="UP000289664"/>
    </source>
</evidence>